<organism evidence="1 2">
    <name type="scientific">Blattamonas nauphoetae</name>
    <dbReference type="NCBI Taxonomy" id="2049346"/>
    <lineage>
        <taxon>Eukaryota</taxon>
        <taxon>Metamonada</taxon>
        <taxon>Preaxostyla</taxon>
        <taxon>Oxymonadida</taxon>
        <taxon>Blattamonas</taxon>
    </lineage>
</organism>
<accession>A0ABQ9Y287</accession>
<dbReference type="EMBL" id="JARBJD010000043">
    <property type="protein sequence ID" value="KAK2957850.1"/>
    <property type="molecule type" value="Genomic_DNA"/>
</dbReference>
<proteinExistence type="predicted"/>
<keyword evidence="2" id="KW-1185">Reference proteome</keyword>
<name>A0ABQ9Y287_9EUKA</name>
<evidence type="ECO:0000313" key="2">
    <source>
        <dbReference type="Proteomes" id="UP001281761"/>
    </source>
</evidence>
<reference evidence="1 2" key="1">
    <citation type="journal article" date="2022" name="bioRxiv">
        <title>Genomics of Preaxostyla Flagellates Illuminates Evolutionary Transitions and the Path Towards Mitochondrial Loss.</title>
        <authorList>
            <person name="Novak L.V.F."/>
            <person name="Treitli S.C."/>
            <person name="Pyrih J."/>
            <person name="Halakuc P."/>
            <person name="Pipaliya S.V."/>
            <person name="Vacek V."/>
            <person name="Brzon O."/>
            <person name="Soukal P."/>
            <person name="Eme L."/>
            <person name="Dacks J.B."/>
            <person name="Karnkowska A."/>
            <person name="Elias M."/>
            <person name="Hampl V."/>
        </authorList>
    </citation>
    <scope>NUCLEOTIDE SEQUENCE [LARGE SCALE GENOMIC DNA]</scope>
    <source>
        <strain evidence="1">NAU3</strain>
        <tissue evidence="1">Gut</tissue>
    </source>
</reference>
<comment type="caution">
    <text evidence="1">The sequence shown here is derived from an EMBL/GenBank/DDBJ whole genome shotgun (WGS) entry which is preliminary data.</text>
</comment>
<dbReference type="Proteomes" id="UP001281761">
    <property type="component" value="Unassembled WGS sequence"/>
</dbReference>
<gene>
    <name evidence="1" type="ORF">BLNAU_7284</name>
</gene>
<sequence>MGCVLHSRRSTATHNRFGDFDSGFVNLFLRDEESSFIAITRGHKFVIPVQSFVDVQSIDAFSGLSQHELILTELNDIDIK</sequence>
<protein>
    <submittedName>
        <fullName evidence="1">Uncharacterized protein</fullName>
    </submittedName>
</protein>
<evidence type="ECO:0000313" key="1">
    <source>
        <dbReference type="EMBL" id="KAK2957850.1"/>
    </source>
</evidence>